<sequence length="37" mass="3858">MSRGGLILVGQAFVRIAESCRRAALPATDTLENIAVG</sequence>
<reference evidence="1 2" key="1">
    <citation type="submission" date="2021-03" db="EMBL/GenBank/DDBJ databases">
        <title>Genomic Encyclopedia of Type Strains, Phase IV (KMG-IV): sequencing the most valuable type-strain genomes for metagenomic binning, comparative biology and taxonomic classification.</title>
        <authorList>
            <person name="Goeker M."/>
        </authorList>
    </citation>
    <scope>NUCLEOTIDE SEQUENCE [LARGE SCALE GENOMIC DNA]</scope>
    <source>
        <strain evidence="1 2">DSM 101953</strain>
    </source>
</reference>
<accession>A0ABS4NKP2</accession>
<gene>
    <name evidence="1" type="ORF">J2Z70_000757</name>
</gene>
<dbReference type="Proteomes" id="UP000773462">
    <property type="component" value="Unassembled WGS sequence"/>
</dbReference>
<protein>
    <submittedName>
        <fullName evidence="1">Uncharacterized protein</fullName>
    </submittedName>
</protein>
<dbReference type="EMBL" id="JAGGLV010000002">
    <property type="protein sequence ID" value="MBP2110617.1"/>
    <property type="molecule type" value="Genomic_DNA"/>
</dbReference>
<evidence type="ECO:0000313" key="1">
    <source>
        <dbReference type="EMBL" id="MBP2110617.1"/>
    </source>
</evidence>
<proteinExistence type="predicted"/>
<name>A0ABS4NKP2_9BACL</name>
<evidence type="ECO:0000313" key="2">
    <source>
        <dbReference type="Proteomes" id="UP000773462"/>
    </source>
</evidence>
<comment type="caution">
    <text evidence="1">The sequence shown here is derived from an EMBL/GenBank/DDBJ whole genome shotgun (WGS) entry which is preliminary data.</text>
</comment>
<organism evidence="1 2">
    <name type="scientific">Paenibacillus silagei</name>
    <dbReference type="NCBI Taxonomy" id="1670801"/>
    <lineage>
        <taxon>Bacteria</taxon>
        <taxon>Bacillati</taxon>
        <taxon>Bacillota</taxon>
        <taxon>Bacilli</taxon>
        <taxon>Bacillales</taxon>
        <taxon>Paenibacillaceae</taxon>
        <taxon>Paenibacillus</taxon>
    </lineage>
</organism>
<keyword evidence="2" id="KW-1185">Reference proteome</keyword>